<dbReference type="PANTHER" id="PTHR46056">
    <property type="entry name" value="LONG-CHAIN-ALCOHOL OXIDASE"/>
    <property type="match status" value="1"/>
</dbReference>
<dbReference type="InterPro" id="IPR007867">
    <property type="entry name" value="GMC_OxRtase_C"/>
</dbReference>
<keyword evidence="2" id="KW-0285">Flavoprotein</keyword>
<feature type="domain" description="Glucose-methanol-choline oxidoreductase N-terminal" evidence="5">
    <location>
        <begin position="379"/>
        <end position="393"/>
    </location>
</feature>
<dbReference type="InterPro" id="IPR003953">
    <property type="entry name" value="FAD-dep_OxRdtase_2_FAD-bd"/>
</dbReference>
<evidence type="ECO:0000313" key="7">
    <source>
        <dbReference type="EMBL" id="WKW16512.1"/>
    </source>
</evidence>
<name>A0AA49JX25_9BACT</name>
<dbReference type="InterPro" id="IPR036188">
    <property type="entry name" value="FAD/NAD-bd_sf"/>
</dbReference>
<proteinExistence type="inferred from homology"/>
<keyword evidence="8" id="KW-1185">Reference proteome</keyword>
<dbReference type="PRINTS" id="PR00411">
    <property type="entry name" value="PNDRDTASEI"/>
</dbReference>
<dbReference type="Pfam" id="PF05199">
    <property type="entry name" value="GMC_oxred_C"/>
    <property type="match status" value="1"/>
</dbReference>
<dbReference type="PRINTS" id="PR00368">
    <property type="entry name" value="FADPNR"/>
</dbReference>
<dbReference type="PANTHER" id="PTHR46056:SF12">
    <property type="entry name" value="LONG-CHAIN-ALCOHOL OXIDASE"/>
    <property type="match status" value="1"/>
</dbReference>
<dbReference type="PROSITE" id="PS00624">
    <property type="entry name" value="GMC_OXRED_2"/>
    <property type="match status" value="1"/>
</dbReference>
<dbReference type="Pfam" id="PF00732">
    <property type="entry name" value="GMC_oxred_N"/>
    <property type="match status" value="1"/>
</dbReference>
<dbReference type="InterPro" id="IPR000172">
    <property type="entry name" value="GMC_OxRdtase_N"/>
</dbReference>
<dbReference type="GO" id="GO:0016614">
    <property type="term" value="F:oxidoreductase activity, acting on CH-OH group of donors"/>
    <property type="evidence" value="ECO:0007669"/>
    <property type="project" value="InterPro"/>
</dbReference>
<sequence length="637" mass="67940">MRSPAPLSATQREVLRAIAEAVVPHAFADADRGRALVDAVLARIARLHPRKRRDLGLAISLLGARPAAVVAGLPPSRFERQSVQNRTRILEAWAQSRIPLMRTVLQSVRRLVLLVEYGTEDAQREVGYRGAYHTRGPAVPWEGALAGTPSDDEPVARAPIPEAAHRQPVSSTRLTPLTLDGSVLRCDAVVIGTGAGGATAAARLAESGLDVLVAEGGELVQPSEFDEREGPLFERLYADGGLRTTDDLGVAMVQGVTVGGSTTVNWMIMLRTPDWVLDGAAKLGWSAQHAVINARNCIRTGFCGYGCRSGAKQGTLETFLPRALAAGARLIVNAEAQRIEFVERGGPFPKKRIVLQQRLPDGRVRDVGVEAKVVVVAGGAVGTPVLLQRSGLGGGAVGKYLRLHPTTGLNGIYDREIYAAGGIPMTSVCDEFHRLDANGYGVWIETPPLHPALAATACPGIGEPHRAKMLQFRNTGSLVILTRDGADREQSNGDVRLRRDGSVSIRYAMGRTDRAHALTGLEAAAQLHFAMGAREVISGHARGLTMRHPDDIARLRERPMGPNDLPFFSAHVNGTCRFGTDPRSAGTDPHGERFGAPGVFVADGSLLPTAPGVNPQETIFALSTIVAERIASRVRGG</sequence>
<dbReference type="KEGG" id="pspc:Strain318_002928"/>
<gene>
    <name evidence="6" type="ORF">Strain138_002930</name>
    <name evidence="7" type="ORF">Strain318_002928</name>
</gene>
<comment type="similarity">
    <text evidence="1">Belongs to the GMC oxidoreductase family.</text>
</comment>
<keyword evidence="4" id="KW-0560">Oxidoreductase</keyword>
<organism evidence="6">
    <name type="scientific">Pseudogemmatithrix spongiicola</name>
    <dbReference type="NCBI Taxonomy" id="3062599"/>
    <lineage>
        <taxon>Bacteria</taxon>
        <taxon>Pseudomonadati</taxon>
        <taxon>Gemmatimonadota</taxon>
        <taxon>Gemmatimonadia</taxon>
        <taxon>Gemmatimonadales</taxon>
        <taxon>Gemmatimonadaceae</taxon>
        <taxon>Pseudogemmatithrix</taxon>
    </lineage>
</organism>
<evidence type="ECO:0000313" key="6">
    <source>
        <dbReference type="EMBL" id="WKW13606.1"/>
    </source>
</evidence>
<keyword evidence="3" id="KW-0274">FAD</keyword>
<dbReference type="SUPFAM" id="SSF51905">
    <property type="entry name" value="FAD/NAD(P)-binding domain"/>
    <property type="match status" value="1"/>
</dbReference>
<evidence type="ECO:0000256" key="4">
    <source>
        <dbReference type="ARBA" id="ARBA00023002"/>
    </source>
</evidence>
<accession>A0AA49Q8U2</accession>
<evidence type="ECO:0000256" key="2">
    <source>
        <dbReference type="ARBA" id="ARBA00022630"/>
    </source>
</evidence>
<dbReference type="Gene3D" id="3.50.50.60">
    <property type="entry name" value="FAD/NAD(P)-binding domain"/>
    <property type="match status" value="2"/>
</dbReference>
<dbReference type="AlphaFoldDB" id="A0AA49JX25"/>
<protein>
    <submittedName>
        <fullName evidence="6">GMC family oxidoreductase N-terminal domain-containing protein</fullName>
    </submittedName>
</protein>
<evidence type="ECO:0000313" key="8">
    <source>
        <dbReference type="Proteomes" id="UP001229955"/>
    </source>
</evidence>
<dbReference type="GO" id="GO:0050660">
    <property type="term" value="F:flavin adenine dinucleotide binding"/>
    <property type="evidence" value="ECO:0007669"/>
    <property type="project" value="InterPro"/>
</dbReference>
<reference evidence="6" key="1">
    <citation type="submission" date="2023-07" db="EMBL/GenBank/DDBJ databases">
        <authorList>
            <person name="Haufschild T."/>
            <person name="Kallscheuer N."/>
            <person name="Hammer J."/>
            <person name="Kohn T."/>
            <person name="Kabuu M."/>
            <person name="Jogler M."/>
            <person name="Wohfarth N."/>
            <person name="Heuer A."/>
            <person name="Rohde M."/>
            <person name="van Teeseling M.C.F."/>
            <person name="Jogler C."/>
        </authorList>
    </citation>
    <scope>NUCLEOTIDE SEQUENCE</scope>
    <source>
        <strain evidence="6">Strain 138</strain>
        <strain evidence="7">Strain 318</strain>
    </source>
</reference>
<dbReference type="Proteomes" id="UP001229955">
    <property type="component" value="Chromosome"/>
</dbReference>
<dbReference type="RefSeq" id="WP_367886444.1">
    <property type="nucleotide sequence ID" value="NZ_CP130612.1"/>
</dbReference>
<evidence type="ECO:0000256" key="1">
    <source>
        <dbReference type="ARBA" id="ARBA00010790"/>
    </source>
</evidence>
<accession>A0AA49JX25</accession>
<dbReference type="Pfam" id="PF00890">
    <property type="entry name" value="FAD_binding_2"/>
    <property type="match status" value="1"/>
</dbReference>
<dbReference type="EMBL" id="CP130613">
    <property type="protein sequence ID" value="WKW16512.1"/>
    <property type="molecule type" value="Genomic_DNA"/>
</dbReference>
<dbReference type="EMBL" id="CP130612">
    <property type="protein sequence ID" value="WKW13606.1"/>
    <property type="molecule type" value="Genomic_DNA"/>
</dbReference>
<evidence type="ECO:0000259" key="5">
    <source>
        <dbReference type="PROSITE" id="PS00624"/>
    </source>
</evidence>
<evidence type="ECO:0000256" key="3">
    <source>
        <dbReference type="ARBA" id="ARBA00022827"/>
    </source>
</evidence>